<proteinExistence type="predicted"/>
<accession>L8PQV9</accession>
<gene>
    <name evidence="2" type="ORF">STVIR_0564</name>
</gene>
<organism evidence="2 3">
    <name type="scientific">Streptomyces viridochromogenes Tue57</name>
    <dbReference type="NCBI Taxonomy" id="1160705"/>
    <lineage>
        <taxon>Bacteria</taxon>
        <taxon>Bacillati</taxon>
        <taxon>Actinomycetota</taxon>
        <taxon>Actinomycetes</taxon>
        <taxon>Kitasatosporales</taxon>
        <taxon>Streptomycetaceae</taxon>
        <taxon>Streptomyces</taxon>
    </lineage>
</organism>
<comment type="caution">
    <text evidence="2">The sequence shown here is derived from an EMBL/GenBank/DDBJ whole genome shotgun (WGS) entry which is preliminary data.</text>
</comment>
<name>L8PQV9_STRVR</name>
<dbReference type="Pfam" id="PF21274">
    <property type="entry name" value="Rng_hyd_C"/>
    <property type="match status" value="1"/>
</dbReference>
<sequence>MRRSPSRRTSSTRTASTSTSATPPTRSSPTAHPTPASPATPSCTTAHLGPGAKLPHAWITCHTGTLPTLDTVGKGRFTPLTGIGGDAWVRAAAAQPLDIATVVIEPGQEYEDPYGDRANLSEMSEAGALLVRPDGYVAFRHAGAAEDAGRILRDALRRILGHG</sequence>
<feature type="compositionally biased region" description="Low complexity" evidence="1">
    <location>
        <begin position="7"/>
        <end position="46"/>
    </location>
</feature>
<protein>
    <submittedName>
        <fullName evidence="2">Putative Monooxygenase, FAD-binding protein</fullName>
    </submittedName>
</protein>
<keyword evidence="2" id="KW-0503">Monooxygenase</keyword>
<feature type="region of interest" description="Disordered" evidence="1">
    <location>
        <begin position="1"/>
        <end position="48"/>
    </location>
</feature>
<reference evidence="2 3" key="1">
    <citation type="journal article" date="2013" name="Genome Announc.">
        <title>Draft Genome Sequence of Streptomyces viridochromogenes Strain Tu57, Producer of Avilamycin.</title>
        <authorList>
            <person name="Gruning B.A."/>
            <person name="Erxleben A."/>
            <person name="Hahnlein A."/>
            <person name="Gunther S."/>
        </authorList>
    </citation>
    <scope>NUCLEOTIDE SEQUENCE [LARGE SCALE GENOMIC DNA]</scope>
    <source>
        <strain evidence="2 3">Tue57</strain>
    </source>
</reference>
<evidence type="ECO:0000313" key="2">
    <source>
        <dbReference type="EMBL" id="ELS58484.1"/>
    </source>
</evidence>
<evidence type="ECO:0000313" key="3">
    <source>
        <dbReference type="Proteomes" id="UP000011205"/>
    </source>
</evidence>
<keyword evidence="2" id="KW-0560">Oxidoreductase</keyword>
<dbReference type="AlphaFoldDB" id="L8PQV9"/>
<dbReference type="Gene3D" id="3.40.30.120">
    <property type="match status" value="1"/>
</dbReference>
<dbReference type="GO" id="GO:0004497">
    <property type="term" value="F:monooxygenase activity"/>
    <property type="evidence" value="ECO:0007669"/>
    <property type="project" value="UniProtKB-KW"/>
</dbReference>
<dbReference type="PATRIC" id="fig|1160705.3.peg.559"/>
<dbReference type="EMBL" id="AMLP01000021">
    <property type="protein sequence ID" value="ELS58484.1"/>
    <property type="molecule type" value="Genomic_DNA"/>
</dbReference>
<evidence type="ECO:0000256" key="1">
    <source>
        <dbReference type="SAM" id="MobiDB-lite"/>
    </source>
</evidence>
<dbReference type="Proteomes" id="UP000011205">
    <property type="component" value="Unassembled WGS sequence"/>
</dbReference>